<dbReference type="STRING" id="1602171.ST44_04750"/>
<name>A0A0D0I6Z7_9BACT</name>
<evidence type="ECO:0000313" key="2">
    <source>
        <dbReference type="Proteomes" id="UP000032046"/>
    </source>
</evidence>
<reference evidence="1 2" key="1">
    <citation type="submission" date="2015-01" db="EMBL/GenBank/DDBJ databases">
        <title>Comparative genomics of non-oral Prevotella species.</title>
        <authorList>
            <person name="Accetto T."/>
            <person name="Nograsek B."/>
            <person name="Avgustin G."/>
        </authorList>
    </citation>
    <scope>NUCLEOTIDE SEQUENCE [LARGE SCALE GENOMIC DNA]</scope>
    <source>
        <strain evidence="1 2">P5-119</strain>
    </source>
</reference>
<proteinExistence type="predicted"/>
<accession>A0A0D0I6Z7</accession>
<comment type="caution">
    <text evidence="1">The sequence shown here is derived from an EMBL/GenBank/DDBJ whole genome shotgun (WGS) entry which is preliminary data.</text>
</comment>
<gene>
    <name evidence="1" type="ORF">ST44_04750</name>
</gene>
<organism evidence="1 2">
    <name type="scientific">Prevotella pectinovora</name>
    <dbReference type="NCBI Taxonomy" id="1602169"/>
    <lineage>
        <taxon>Bacteria</taxon>
        <taxon>Pseudomonadati</taxon>
        <taxon>Bacteroidota</taxon>
        <taxon>Bacteroidia</taxon>
        <taxon>Bacteroidales</taxon>
        <taxon>Prevotellaceae</taxon>
        <taxon>Prevotella</taxon>
    </lineage>
</organism>
<evidence type="ECO:0000313" key="1">
    <source>
        <dbReference type="EMBL" id="KIP63219.1"/>
    </source>
</evidence>
<dbReference type="Proteomes" id="UP000032046">
    <property type="component" value="Unassembled WGS sequence"/>
</dbReference>
<sequence length="554" mass="65609">MQRVAIERADTERVWVRSRESEKFLENGLWGLRDIKGKVILEPKYDQIELCKEFVYVHSGNSHSFYYPYGKVSTSDDNKYDYRFYENGKIGLKDENGSIRFPAIYDCVKDWPRYDVVYVRNEDGFHYYNSDNEEILTDYAPIEGSDCNDEPFFDDEKQNTGVLITRRFVEGRQNNNCVRMGSDRWVEFSRIAYKDLRSIVGKCEVIPMPDDALLGIESKSTYIYSAFIAQSKGETPVEDCISQLAMLGAYQSTWRFLTKVWIHPESSITMETLKKIWLVFSVNSDFYSHEDIRSRFEVEDWLRIGIGYDDTLEKDELKILQVQYFTDRWPEQIEMEWVKALRNEKVEKLKEIHKRLTERIEEVRKEGGDEYADTMHSEILEGCHIASNATTDFSIEEEIEKYDYMHGLGFHCIDTLWFLCGRMLSESFNENEPKPMEESDLMFCKKKIEWLLKNDTSKNFVRMKMMPLDMLTMLKNVYAEHEWPLECLVILTDIEAMMRRCGCRYAHEHDIDKVFWREFKPGLYDETPFETKPYIGKVIIDDVIREEDLNNLTM</sequence>
<dbReference type="RefSeq" id="WP_042518519.1">
    <property type="nucleotide sequence ID" value="NZ_JXQK01000046.1"/>
</dbReference>
<evidence type="ECO:0008006" key="3">
    <source>
        <dbReference type="Google" id="ProtNLM"/>
    </source>
</evidence>
<keyword evidence="2" id="KW-1185">Reference proteome</keyword>
<dbReference type="EMBL" id="JXQK01000046">
    <property type="protein sequence ID" value="KIP63219.1"/>
    <property type="molecule type" value="Genomic_DNA"/>
</dbReference>
<dbReference type="AlphaFoldDB" id="A0A0D0I6Z7"/>
<protein>
    <recommendedName>
        <fullName evidence="3">WG repeat-containing protein</fullName>
    </recommendedName>
</protein>